<evidence type="ECO:0000256" key="10">
    <source>
        <dbReference type="ARBA" id="ARBA00023034"/>
    </source>
</evidence>
<evidence type="ECO:0000256" key="11">
    <source>
        <dbReference type="ARBA" id="ARBA00023136"/>
    </source>
</evidence>
<dbReference type="InterPro" id="IPR043538">
    <property type="entry name" value="XYLT"/>
</dbReference>
<keyword evidence="12" id="KW-1015">Disulfide bond</keyword>
<evidence type="ECO:0000313" key="16">
    <source>
        <dbReference type="EMBL" id="PUB17115.1"/>
    </source>
</evidence>
<protein>
    <recommendedName>
        <fullName evidence="14">Peptide O-xylosyltransferase</fullName>
    </recommendedName>
</protein>
<keyword evidence="13" id="KW-0325">Glycoprotein</keyword>
<dbReference type="GO" id="GO:0015012">
    <property type="term" value="P:heparan sulfate proteoglycan biosynthetic process"/>
    <property type="evidence" value="ECO:0007669"/>
    <property type="project" value="TreeGrafter"/>
</dbReference>
<keyword evidence="10" id="KW-0333">Golgi apparatus</keyword>
<accession>A0A2T6KLM1</accession>
<evidence type="ECO:0000256" key="6">
    <source>
        <dbReference type="ARBA" id="ARBA00022723"/>
    </source>
</evidence>
<dbReference type="PANTHER" id="PTHR46025">
    <property type="entry name" value="XYLOSYLTRANSFERASE OXT"/>
    <property type="match status" value="1"/>
</dbReference>
<dbReference type="GO" id="GO:0046872">
    <property type="term" value="F:metal ion binding"/>
    <property type="evidence" value="ECO:0007669"/>
    <property type="project" value="UniProtKB-KW"/>
</dbReference>
<keyword evidence="17" id="KW-1185">Reference proteome</keyword>
<keyword evidence="5" id="KW-0812">Transmembrane</keyword>
<evidence type="ECO:0000256" key="3">
    <source>
        <dbReference type="ARBA" id="ARBA00022676"/>
    </source>
</evidence>
<dbReference type="GO" id="GO:0016020">
    <property type="term" value="C:membrane"/>
    <property type="evidence" value="ECO:0007669"/>
    <property type="project" value="InterPro"/>
</dbReference>
<dbReference type="Pfam" id="PF19349">
    <property type="entry name" value="DUF5927"/>
    <property type="match status" value="1"/>
</dbReference>
<dbReference type="Pfam" id="PF02485">
    <property type="entry name" value="Branch"/>
    <property type="match status" value="1"/>
</dbReference>
<dbReference type="GO" id="GO:0050650">
    <property type="term" value="P:chondroitin sulfate proteoglycan biosynthetic process"/>
    <property type="evidence" value="ECO:0007669"/>
    <property type="project" value="TreeGrafter"/>
</dbReference>
<dbReference type="PANTHER" id="PTHR46025:SF3">
    <property type="entry name" value="XYLOSYLTRANSFERASE OXT"/>
    <property type="match status" value="1"/>
</dbReference>
<comment type="subcellular location">
    <subcellularLocation>
        <location evidence="2">Endoplasmic reticulum membrane</location>
        <topology evidence="2">Single-pass type II membrane protein</topology>
    </subcellularLocation>
    <subcellularLocation>
        <location evidence="1">Golgi apparatus membrane</location>
        <topology evidence="1">Single-pass type II membrane protein</topology>
    </subcellularLocation>
</comment>
<proteinExistence type="predicted"/>
<evidence type="ECO:0000259" key="15">
    <source>
        <dbReference type="Pfam" id="PF19349"/>
    </source>
</evidence>
<evidence type="ECO:0000256" key="8">
    <source>
        <dbReference type="ARBA" id="ARBA00022968"/>
    </source>
</evidence>
<keyword evidence="8" id="KW-0735">Signal-anchor</keyword>
<evidence type="ECO:0000256" key="9">
    <source>
        <dbReference type="ARBA" id="ARBA00022989"/>
    </source>
</evidence>
<evidence type="ECO:0000313" key="17">
    <source>
        <dbReference type="Proteomes" id="UP000244523"/>
    </source>
</evidence>
<feature type="domain" description="DUF5927" evidence="15">
    <location>
        <begin position="266"/>
        <end position="565"/>
    </location>
</feature>
<dbReference type="AlphaFoldDB" id="A0A2T6KLM1"/>
<dbReference type="Proteomes" id="UP000244523">
    <property type="component" value="Unassembled WGS sequence"/>
</dbReference>
<evidence type="ECO:0000256" key="13">
    <source>
        <dbReference type="ARBA" id="ARBA00023180"/>
    </source>
</evidence>
<dbReference type="GO" id="GO:0030158">
    <property type="term" value="F:protein xylosyltransferase activity"/>
    <property type="evidence" value="ECO:0007669"/>
    <property type="project" value="InterPro"/>
</dbReference>
<evidence type="ECO:0000256" key="1">
    <source>
        <dbReference type="ARBA" id="ARBA00004323"/>
    </source>
</evidence>
<keyword evidence="11" id="KW-0472">Membrane</keyword>
<comment type="caution">
    <text evidence="16">The sequence shown here is derived from an EMBL/GenBank/DDBJ whole genome shotgun (WGS) entry which is preliminary data.</text>
</comment>
<dbReference type="RefSeq" id="WP_108385290.1">
    <property type="nucleotide sequence ID" value="NZ_QBUD01000002.1"/>
</dbReference>
<dbReference type="OrthoDB" id="7943907at2"/>
<keyword evidence="9" id="KW-1133">Transmembrane helix</keyword>
<keyword evidence="7" id="KW-0256">Endoplasmic reticulum</keyword>
<gene>
    <name evidence="16" type="ORF">C8N45_102125</name>
</gene>
<evidence type="ECO:0000256" key="14">
    <source>
        <dbReference type="ARBA" id="ARBA00042865"/>
    </source>
</evidence>
<dbReference type="EMBL" id="QBUD01000002">
    <property type="protein sequence ID" value="PUB17115.1"/>
    <property type="molecule type" value="Genomic_DNA"/>
</dbReference>
<organism evidence="16 17">
    <name type="scientific">Yoonia sediminilitoris</name>
    <dbReference type="NCBI Taxonomy" id="1286148"/>
    <lineage>
        <taxon>Bacteria</taxon>
        <taxon>Pseudomonadati</taxon>
        <taxon>Pseudomonadota</taxon>
        <taxon>Alphaproteobacteria</taxon>
        <taxon>Rhodobacterales</taxon>
        <taxon>Paracoccaceae</taxon>
        <taxon>Yoonia</taxon>
    </lineage>
</organism>
<dbReference type="InterPro" id="IPR045971">
    <property type="entry name" value="DUF5927"/>
</dbReference>
<keyword evidence="3" id="KW-0328">Glycosyltransferase</keyword>
<evidence type="ECO:0000256" key="12">
    <source>
        <dbReference type="ARBA" id="ARBA00023157"/>
    </source>
</evidence>
<dbReference type="InterPro" id="IPR003406">
    <property type="entry name" value="Glyco_trans_14"/>
</dbReference>
<evidence type="ECO:0000256" key="7">
    <source>
        <dbReference type="ARBA" id="ARBA00022824"/>
    </source>
</evidence>
<sequence length="565" mass="64372">MSVGVIMLVHTALDRAEQAIRHWVDGGCPVVVHVDQKVRPADYAAFVGSLADLPDVRFCKRHACDWGTWALVEATQSAAAHLLESFPTLQHIYLASGSCLPLRPVPDLRDYLAARPETDFIESTTTADVPWTVGGLDEERFTLRFPFSWRRQRKLFDFYVRLQQAVGYKRRIPENVVPHMGSQWWCLTGRTVAAILNDPKRTVYERYFRKVWIPDESYFQSLVRLHSTKVESRSLTLSKFDYQGKPHIFYDDHKALLRRSACFVARKIWPRADVLYDSFPVAMSGKEQFTEPNPSAADRIFAQAVERRTLGRPGLLMQSRFPSSDRDNAMTAGPYSVLQGLGDVFEGFEEWLAKTTGATVHGHLFAPDRAEFSGRGPLFAGGLSDNAMLRDYNPTNFLINLIWNTRGTHQAFQFGPRDTQDINWMVAKDTDARISVVSGAWMIPLFKARQEFSDLRKEAARLQQIEHEHLKILRSPYTNARVRVQSLAEFVLAPMDMLQLIVDEMSEQTHPRLTDVPQMADLTGLGAFLQDLRNQGMHPFLTGDFPANLERDSTLQTPRKPYLVR</sequence>
<keyword evidence="4" id="KW-0808">Transferase</keyword>
<keyword evidence="6" id="KW-0479">Metal-binding</keyword>
<name>A0A2T6KLM1_9RHOB</name>
<reference evidence="16 17" key="1">
    <citation type="submission" date="2018-04" db="EMBL/GenBank/DDBJ databases">
        <title>Genomic Encyclopedia of Archaeal and Bacterial Type Strains, Phase II (KMG-II): from individual species to whole genera.</title>
        <authorList>
            <person name="Goeker M."/>
        </authorList>
    </citation>
    <scope>NUCLEOTIDE SEQUENCE [LARGE SCALE GENOMIC DNA]</scope>
    <source>
        <strain evidence="16 17">DSM 29955</strain>
    </source>
</reference>
<evidence type="ECO:0000256" key="4">
    <source>
        <dbReference type="ARBA" id="ARBA00022679"/>
    </source>
</evidence>
<evidence type="ECO:0000256" key="2">
    <source>
        <dbReference type="ARBA" id="ARBA00004648"/>
    </source>
</evidence>
<evidence type="ECO:0000256" key="5">
    <source>
        <dbReference type="ARBA" id="ARBA00022692"/>
    </source>
</evidence>